<reference evidence="4 5" key="2">
    <citation type="journal article" date="2016" name="Science">
        <title>A bacterium that degrades and assimilates poly(ethylene terephthalate).</title>
        <authorList>
            <person name="Yoshida S."/>
            <person name="Hiraga K."/>
            <person name="Takehana T."/>
            <person name="Taniguchi I."/>
            <person name="Yamaji H."/>
            <person name="Maeda Y."/>
            <person name="Toyohara K."/>
            <person name="Miyamoto K."/>
            <person name="Kimura Y."/>
            <person name="Oda K."/>
        </authorList>
    </citation>
    <scope>NUCLEOTIDE SEQUENCE [LARGE SCALE GENOMIC DNA]</scope>
    <source>
        <strain evidence="5">NBRC 110686 / TISTR 2288 / 201-F6</strain>
    </source>
</reference>
<gene>
    <name evidence="4" type="ORF">ISF6_4227</name>
</gene>
<organism evidence="4 5">
    <name type="scientific">Piscinibacter sakaiensis</name>
    <name type="common">Ideonella sakaiensis</name>
    <dbReference type="NCBI Taxonomy" id="1547922"/>
    <lineage>
        <taxon>Bacteria</taxon>
        <taxon>Pseudomonadati</taxon>
        <taxon>Pseudomonadota</taxon>
        <taxon>Betaproteobacteria</taxon>
        <taxon>Burkholderiales</taxon>
        <taxon>Sphaerotilaceae</taxon>
        <taxon>Piscinibacter</taxon>
    </lineage>
</organism>
<evidence type="ECO:0000256" key="2">
    <source>
        <dbReference type="SAM" id="MobiDB-lite"/>
    </source>
</evidence>
<evidence type="ECO:0000313" key="4">
    <source>
        <dbReference type="EMBL" id="GAP38033.1"/>
    </source>
</evidence>
<evidence type="ECO:0000313" key="5">
    <source>
        <dbReference type="Proteomes" id="UP000037660"/>
    </source>
</evidence>
<keyword evidence="1" id="KW-0175">Coiled coil</keyword>
<dbReference type="PROSITE" id="PS50828">
    <property type="entry name" value="SMR"/>
    <property type="match status" value="1"/>
</dbReference>
<dbReference type="STRING" id="1547922.ISF6_4227"/>
<feature type="compositionally biased region" description="Low complexity" evidence="2">
    <location>
        <begin position="298"/>
        <end position="312"/>
    </location>
</feature>
<dbReference type="Proteomes" id="UP000037660">
    <property type="component" value="Unassembled WGS sequence"/>
</dbReference>
<feature type="compositionally biased region" description="Basic and acidic residues" evidence="2">
    <location>
        <begin position="315"/>
        <end position="329"/>
    </location>
</feature>
<dbReference type="EMBL" id="BBYR01000065">
    <property type="protein sequence ID" value="GAP38033.1"/>
    <property type="molecule type" value="Genomic_DNA"/>
</dbReference>
<protein>
    <submittedName>
        <fullName evidence="4">Smr domain protein</fullName>
    </submittedName>
</protein>
<dbReference type="SUPFAM" id="SSF160443">
    <property type="entry name" value="SMR domain-like"/>
    <property type="match status" value="1"/>
</dbReference>
<keyword evidence="5" id="KW-1185">Reference proteome</keyword>
<dbReference type="OrthoDB" id="9808881at2"/>
<feature type="domain" description="Smr" evidence="3">
    <location>
        <begin position="206"/>
        <end position="287"/>
    </location>
</feature>
<feature type="region of interest" description="Disordered" evidence="2">
    <location>
        <begin position="293"/>
        <end position="329"/>
    </location>
</feature>
<reference evidence="5" key="1">
    <citation type="submission" date="2015-07" db="EMBL/GenBank/DDBJ databases">
        <title>Discovery of a poly(ethylene terephthalate assimilation.</title>
        <authorList>
            <person name="Yoshida S."/>
            <person name="Hiraga K."/>
            <person name="Takehana T."/>
            <person name="Taniguchi I."/>
            <person name="Yamaji H."/>
            <person name="Maeda Y."/>
            <person name="Toyohara K."/>
            <person name="Miyamoto K."/>
            <person name="Kimura Y."/>
            <person name="Oda K."/>
        </authorList>
    </citation>
    <scope>NUCLEOTIDE SEQUENCE [LARGE SCALE GENOMIC DNA]</scope>
    <source>
        <strain evidence="5">NBRC 110686 / TISTR 2288 / 201-F6</strain>
    </source>
</reference>
<feature type="region of interest" description="Disordered" evidence="2">
    <location>
        <begin position="53"/>
        <end position="76"/>
    </location>
</feature>
<dbReference type="Pfam" id="PF01713">
    <property type="entry name" value="Smr"/>
    <property type="match status" value="1"/>
</dbReference>
<proteinExistence type="predicted"/>
<evidence type="ECO:0000256" key="1">
    <source>
        <dbReference type="SAM" id="Coils"/>
    </source>
</evidence>
<dbReference type="InterPro" id="IPR036063">
    <property type="entry name" value="Smr_dom_sf"/>
</dbReference>
<feature type="region of interest" description="Disordered" evidence="2">
    <location>
        <begin position="132"/>
        <end position="156"/>
    </location>
</feature>
<dbReference type="PANTHER" id="PTHR35562">
    <property type="entry name" value="DNA ENDONUCLEASE SMRA-RELATED"/>
    <property type="match status" value="1"/>
</dbReference>
<sequence>MPKPPRPHAAVAAARGAAGKRGAAISAISANSSASAVSAATAATAATAVSSVSSVPAVPAAAGPARAARPGAAAAPPLRAASLAELAPLRQALADARRAQAAREAAEAARRAREEQERTLFARSVGPVLALRRGAPAAPPARPLPPAEPRQRERDEQAVLREALSDEFDAESLLETDESLSWRRADIGPDVVRRLRRGVWAIQADIDLHGLRRDEAREALGGFLRAAERRGLRCIRVVHGKGLGSPGRQPVLKGKVRQWLVQREEVIAFAHARAADGGHGAVIVLLRPQGGEPPRSLPRAAAAETAPAPAHRLAARGEEAGHRPAERSR</sequence>
<feature type="compositionally biased region" description="Pro residues" evidence="2">
    <location>
        <begin position="137"/>
        <end position="148"/>
    </location>
</feature>
<dbReference type="InterPro" id="IPR002625">
    <property type="entry name" value="Smr_dom"/>
</dbReference>
<feature type="coiled-coil region" evidence="1">
    <location>
        <begin position="89"/>
        <end position="119"/>
    </location>
</feature>
<dbReference type="AlphaFoldDB" id="A0A0K8P5P0"/>
<evidence type="ECO:0000259" key="3">
    <source>
        <dbReference type="PROSITE" id="PS50828"/>
    </source>
</evidence>
<dbReference type="Gene3D" id="3.30.1370.110">
    <property type="match status" value="1"/>
</dbReference>
<comment type="caution">
    <text evidence="4">The sequence shown here is derived from an EMBL/GenBank/DDBJ whole genome shotgun (WGS) entry which is preliminary data.</text>
</comment>
<dbReference type="PANTHER" id="PTHR35562:SF2">
    <property type="entry name" value="DNA ENDONUCLEASE SMRA-RELATED"/>
    <property type="match status" value="1"/>
</dbReference>
<accession>A0A0K8P5P0</accession>
<name>A0A0K8P5P0_PISS1</name>
<dbReference type="SMART" id="SM00463">
    <property type="entry name" value="SMR"/>
    <property type="match status" value="1"/>
</dbReference>